<evidence type="ECO:0000313" key="1">
    <source>
        <dbReference type="EMBL" id="MBB3023890.1"/>
    </source>
</evidence>
<comment type="caution">
    <text evidence="1">The sequence shown here is derived from an EMBL/GenBank/DDBJ whole genome shotgun (WGS) entry which is preliminary data.</text>
</comment>
<organism evidence="1 2">
    <name type="scientific">Helcobacillus massiliensis</name>
    <dbReference type="NCBI Taxonomy" id="521392"/>
    <lineage>
        <taxon>Bacteria</taxon>
        <taxon>Bacillati</taxon>
        <taxon>Actinomycetota</taxon>
        <taxon>Actinomycetes</taxon>
        <taxon>Micrococcales</taxon>
        <taxon>Dermabacteraceae</taxon>
        <taxon>Helcobacillus</taxon>
    </lineage>
</organism>
<proteinExistence type="predicted"/>
<gene>
    <name evidence="1" type="ORF">FHX50_002196</name>
</gene>
<sequence length="112" mass="11763">MQNALFVVVDELAGGNDERGRPEQRVTPSSSMLLALLDVDLGIRGQVEFDRPELVADLIADDLHPVALQELCEPAALLAVGLGGLLPVDPVGAGHRTESAVDVPVGEECLSL</sequence>
<dbReference type="EMBL" id="JACHWP010000016">
    <property type="protein sequence ID" value="MBB3023890.1"/>
    <property type="molecule type" value="Genomic_DNA"/>
</dbReference>
<name>A0A839QYH2_9MICO</name>
<reference evidence="1 2" key="1">
    <citation type="submission" date="2020-08" db="EMBL/GenBank/DDBJ databases">
        <title>Sequencing the genomes of 1000 actinobacteria strains.</title>
        <authorList>
            <person name="Klenk H.-P."/>
        </authorList>
    </citation>
    <scope>NUCLEOTIDE SEQUENCE [LARGE SCALE GENOMIC DNA]</scope>
    <source>
        <strain evidence="1 2">DSM 23040</strain>
    </source>
</reference>
<dbReference type="AlphaFoldDB" id="A0A839QYH2"/>
<dbReference type="Proteomes" id="UP000568050">
    <property type="component" value="Unassembled WGS sequence"/>
</dbReference>
<keyword evidence="2" id="KW-1185">Reference proteome</keyword>
<protein>
    <submittedName>
        <fullName evidence="1">Uncharacterized protein</fullName>
    </submittedName>
</protein>
<accession>A0A839QYH2</accession>
<dbReference type="RefSeq" id="WP_068539482.1">
    <property type="nucleotide sequence ID" value="NZ_CBCSFZ010000009.1"/>
</dbReference>
<evidence type="ECO:0000313" key="2">
    <source>
        <dbReference type="Proteomes" id="UP000568050"/>
    </source>
</evidence>